<comment type="caution">
    <text evidence="1">The sequence shown here is derived from an EMBL/GenBank/DDBJ whole genome shotgun (WGS) entry which is preliminary data.</text>
</comment>
<reference evidence="2" key="1">
    <citation type="journal article" date="2023" name="Hortic. Res.">
        <title>A chromosome-level phased genome enabling allele-level studies in sweet orange: a case study on citrus Huanglongbing tolerance.</title>
        <authorList>
            <person name="Wu B."/>
            <person name="Yu Q."/>
            <person name="Deng Z."/>
            <person name="Duan Y."/>
            <person name="Luo F."/>
            <person name="Gmitter F. Jr."/>
        </authorList>
    </citation>
    <scope>NUCLEOTIDE SEQUENCE [LARGE SCALE GENOMIC DNA]</scope>
    <source>
        <strain evidence="2">cv. Valencia</strain>
    </source>
</reference>
<proteinExistence type="predicted"/>
<accession>A0ACB8LQ21</accession>
<name>A0ACB8LQ21_CITSI</name>
<gene>
    <name evidence="1" type="ORF">KPL71_006439</name>
</gene>
<dbReference type="Proteomes" id="UP000829398">
    <property type="component" value="Chromosome 3"/>
</dbReference>
<keyword evidence="2" id="KW-1185">Reference proteome</keyword>
<protein>
    <submittedName>
        <fullName evidence="1">C2 NT-type domain-containing protein</fullName>
    </submittedName>
</protein>
<evidence type="ECO:0000313" key="2">
    <source>
        <dbReference type="Proteomes" id="UP000829398"/>
    </source>
</evidence>
<organism evidence="1 2">
    <name type="scientific">Citrus sinensis</name>
    <name type="common">Sweet orange</name>
    <name type="synonym">Citrus aurantium var. sinensis</name>
    <dbReference type="NCBI Taxonomy" id="2711"/>
    <lineage>
        <taxon>Eukaryota</taxon>
        <taxon>Viridiplantae</taxon>
        <taxon>Streptophyta</taxon>
        <taxon>Embryophyta</taxon>
        <taxon>Tracheophyta</taxon>
        <taxon>Spermatophyta</taxon>
        <taxon>Magnoliopsida</taxon>
        <taxon>eudicotyledons</taxon>
        <taxon>Gunneridae</taxon>
        <taxon>Pentapetalae</taxon>
        <taxon>rosids</taxon>
        <taxon>malvids</taxon>
        <taxon>Sapindales</taxon>
        <taxon>Rutaceae</taxon>
        <taxon>Aurantioideae</taxon>
        <taxon>Citrus</taxon>
    </lineage>
</organism>
<sequence>MFKSARWRSDKNKIKAVFKLQFHATQVAQLGENALMISVVPLDVGKPTVRLEKAAIEDGCCRWLNSVYETVKFVREPKSGKISERIYNFIVSTGLSKAGFVGEASIDFADYAEASKTSTVSLPLKYSRSKAVLHVSIQRVQENVDQREKEEIEDASIKAQDRSLRTQLSNSDVEESYKGNGAEEKQPSPTVNAELNGNCRASSGSDTTLSSSESSSGLNTPREQDPNSFVSSLSHTSVPHKTTENTPTTIYEEHQKSQWEWSAGSDQGISTDDSTNGFQDTFTRERSQQASDIEIEKLKSELVALARQADLSELELQTLRKQIVKESKRAQDLSREVISLKEEKDLLKLDCEKLKTFQKRMDEAKVRNKLHFQGGDPWVLLEEIRQELSYEKDLNANLRLQLQKTQESNAELILAVQDLDEMLEQKNKDISNHSNKSGSYDNAKELRRNISKSQTDDDEDQKALEELVKEHRDVKETYLLEQKIMDLYSEIEIYRRDKDELETQMEQLALDYEILKQENHDISYKLEQSQLQEQLKMQYECSSIGNGSEPETQVESLENELKIKSKDLSDSLAIINELETHIEGLASELKKQSREFSNFQATIKELESQIEALGNELKEQSKGYSDSLATIKELEAYIKNLEEELEKQAQVYEADLEVVTRAKVEQEQRAIQAEETLRKTRLKNANTAERLQEEFRRLSVQMASSFDANEKVAMKALAEASELRMQKRHLEEMINKASEEALSLRDDYETKLCQLSNQLNVKTDQIEQMLKEINNLSNQLEEQKKHDEEDSGALSLEIQQLKADTEKLMMDNKSLSEEAEQKESLRVELAQMKTTVKEYELLIQRANRERDELESTIALVKKEAESSVEEVQRIQRIEDEKEAAVELLKSELELLKVQCHNLKQALVEDESEKEKLRKQAFQLKGDLKKKEDALNSLEKKLKDSNRRASVSDGTRTTLRNNKSAPVSQGSKEIANLRERIKLLEVNVELGQIKSKEIALEASTNSFVEKEKDLKNKIEELECRVEELNQNSTSLCELSFQKLATDTIHLTSNGCVLEEVRSPAEFVCSSSCLSKENGNITPLVKSDDDISIEKDVKPSTTNNEECNINDTLIELDSLKEKNQCMESELKDMQERYSEISLKFAEVEGERQKLVMTLRNLKNAKKS</sequence>
<dbReference type="EMBL" id="CM039172">
    <property type="protein sequence ID" value="KAH9775561.1"/>
    <property type="molecule type" value="Genomic_DNA"/>
</dbReference>
<evidence type="ECO:0000313" key="1">
    <source>
        <dbReference type="EMBL" id="KAH9775561.1"/>
    </source>
</evidence>